<comment type="caution">
    <text evidence="8">The sequence shown here is derived from an EMBL/GenBank/DDBJ whole genome shotgun (WGS) entry which is preliminary data.</text>
</comment>
<gene>
    <name evidence="8" type="ORF">ETSY1_21040</name>
</gene>
<dbReference type="Proteomes" id="UP000019141">
    <property type="component" value="Unassembled WGS sequence"/>
</dbReference>
<feature type="DNA-binding region" description="OmpR/PhoB-type" evidence="4">
    <location>
        <begin position="232"/>
        <end position="330"/>
    </location>
</feature>
<dbReference type="HOGENOM" id="CLU_823058_0_0_7"/>
<accession>W4LKM8</accession>
<dbReference type="GO" id="GO:0000160">
    <property type="term" value="P:phosphorelay signal transduction system"/>
    <property type="evidence" value="ECO:0007669"/>
    <property type="project" value="InterPro"/>
</dbReference>
<dbReference type="PANTHER" id="PTHR43214:SF43">
    <property type="entry name" value="TWO-COMPONENT RESPONSE REGULATOR"/>
    <property type="match status" value="1"/>
</dbReference>
<dbReference type="SUPFAM" id="SSF52172">
    <property type="entry name" value="CheY-like"/>
    <property type="match status" value="1"/>
</dbReference>
<dbReference type="SMART" id="SM00448">
    <property type="entry name" value="REC"/>
    <property type="match status" value="1"/>
</dbReference>
<dbReference type="Gene3D" id="3.40.50.2300">
    <property type="match status" value="1"/>
</dbReference>
<organism evidence="8 9">
    <name type="scientific">Entotheonella factor</name>
    <dbReference type="NCBI Taxonomy" id="1429438"/>
    <lineage>
        <taxon>Bacteria</taxon>
        <taxon>Pseudomonadati</taxon>
        <taxon>Nitrospinota/Tectimicrobiota group</taxon>
        <taxon>Candidatus Tectimicrobiota</taxon>
        <taxon>Candidatus Entotheonellia</taxon>
        <taxon>Candidatus Entotheonellales</taxon>
        <taxon>Candidatus Entotheonellaceae</taxon>
        <taxon>Candidatus Entotheonella</taxon>
    </lineage>
</organism>
<evidence type="ECO:0000256" key="4">
    <source>
        <dbReference type="PROSITE-ProRule" id="PRU01091"/>
    </source>
</evidence>
<dbReference type="CDD" id="cd00383">
    <property type="entry name" value="trans_reg_C"/>
    <property type="match status" value="1"/>
</dbReference>
<evidence type="ECO:0000256" key="2">
    <source>
        <dbReference type="ARBA" id="ARBA00023125"/>
    </source>
</evidence>
<keyword evidence="2 4" id="KW-0238">DNA-binding</keyword>
<keyword evidence="9" id="KW-1185">Reference proteome</keyword>
<dbReference type="Gene3D" id="1.10.10.10">
    <property type="entry name" value="Winged helix-like DNA-binding domain superfamily/Winged helix DNA-binding domain"/>
    <property type="match status" value="1"/>
</dbReference>
<dbReference type="InterPro" id="IPR001789">
    <property type="entry name" value="Sig_transdc_resp-reg_receiver"/>
</dbReference>
<dbReference type="InterPro" id="IPR001867">
    <property type="entry name" value="OmpR/PhoB-type_DNA-bd"/>
</dbReference>
<protein>
    <submittedName>
        <fullName evidence="8">Uncharacterized protein</fullName>
    </submittedName>
</protein>
<dbReference type="InterPro" id="IPR011006">
    <property type="entry name" value="CheY-like_superfamily"/>
</dbReference>
<name>W4LKM8_ENTF1</name>
<dbReference type="PROSITE" id="PS51755">
    <property type="entry name" value="OMPR_PHOB"/>
    <property type="match status" value="1"/>
</dbReference>
<dbReference type="CDD" id="cd06170">
    <property type="entry name" value="LuxR_C_like"/>
    <property type="match status" value="1"/>
</dbReference>
<evidence type="ECO:0000313" key="9">
    <source>
        <dbReference type="Proteomes" id="UP000019141"/>
    </source>
</evidence>
<evidence type="ECO:0000313" key="8">
    <source>
        <dbReference type="EMBL" id="ETW97891.1"/>
    </source>
</evidence>
<dbReference type="Pfam" id="PF00486">
    <property type="entry name" value="Trans_reg_C"/>
    <property type="match status" value="1"/>
</dbReference>
<dbReference type="EMBL" id="AZHW01000608">
    <property type="protein sequence ID" value="ETW97891.1"/>
    <property type="molecule type" value="Genomic_DNA"/>
</dbReference>
<evidence type="ECO:0000259" key="7">
    <source>
        <dbReference type="PROSITE" id="PS51755"/>
    </source>
</evidence>
<feature type="domain" description="HTH luxR-type" evidence="5">
    <location>
        <begin position="154"/>
        <end position="219"/>
    </location>
</feature>
<dbReference type="InterPro" id="IPR039420">
    <property type="entry name" value="WalR-like"/>
</dbReference>
<evidence type="ECO:0000259" key="5">
    <source>
        <dbReference type="PROSITE" id="PS50043"/>
    </source>
</evidence>
<evidence type="ECO:0000259" key="6">
    <source>
        <dbReference type="PROSITE" id="PS50110"/>
    </source>
</evidence>
<dbReference type="InterPro" id="IPR058245">
    <property type="entry name" value="NreC/VraR/RcsB-like_REC"/>
</dbReference>
<dbReference type="PROSITE" id="PS50043">
    <property type="entry name" value="HTH_LUXR_2"/>
    <property type="match status" value="1"/>
</dbReference>
<dbReference type="Pfam" id="PF00196">
    <property type="entry name" value="GerE"/>
    <property type="match status" value="1"/>
</dbReference>
<proteinExistence type="predicted"/>
<dbReference type="CDD" id="cd17535">
    <property type="entry name" value="REC_NarL-like"/>
    <property type="match status" value="1"/>
</dbReference>
<evidence type="ECO:0000256" key="1">
    <source>
        <dbReference type="ARBA" id="ARBA00022553"/>
    </source>
</evidence>
<dbReference type="SMART" id="SM00862">
    <property type="entry name" value="Trans_reg_C"/>
    <property type="match status" value="1"/>
</dbReference>
<dbReference type="InterPro" id="IPR000792">
    <property type="entry name" value="Tscrpt_reg_LuxR_C"/>
</dbReference>
<dbReference type="AlphaFoldDB" id="W4LKM8"/>
<feature type="modified residue" description="4-aspartylphosphate" evidence="3">
    <location>
        <position position="63"/>
    </location>
</feature>
<feature type="domain" description="OmpR/PhoB-type" evidence="7">
    <location>
        <begin position="232"/>
        <end position="330"/>
    </location>
</feature>
<dbReference type="SUPFAM" id="SSF46894">
    <property type="entry name" value="C-terminal effector domain of the bipartite response regulators"/>
    <property type="match status" value="2"/>
</dbReference>
<reference evidence="8 9" key="1">
    <citation type="journal article" date="2014" name="Nature">
        <title>An environmental bacterial taxon with a large and distinct metabolic repertoire.</title>
        <authorList>
            <person name="Wilson M.C."/>
            <person name="Mori T."/>
            <person name="Ruckert C."/>
            <person name="Uria A.R."/>
            <person name="Helf M.J."/>
            <person name="Takada K."/>
            <person name="Gernert C."/>
            <person name="Steffens U.A."/>
            <person name="Heycke N."/>
            <person name="Schmitt S."/>
            <person name="Rinke C."/>
            <person name="Helfrich E.J."/>
            <person name="Brachmann A.O."/>
            <person name="Gurgui C."/>
            <person name="Wakimoto T."/>
            <person name="Kracht M."/>
            <person name="Crusemann M."/>
            <person name="Hentschel U."/>
            <person name="Abe I."/>
            <person name="Matsunaga S."/>
            <person name="Kalinowski J."/>
            <person name="Takeyama H."/>
            <person name="Piel J."/>
        </authorList>
    </citation>
    <scope>NUCLEOTIDE SEQUENCE [LARGE SCALE GENOMIC DNA]</scope>
    <source>
        <strain evidence="9">TSY1</strain>
    </source>
</reference>
<evidence type="ECO:0000256" key="3">
    <source>
        <dbReference type="PROSITE-ProRule" id="PRU00169"/>
    </source>
</evidence>
<feature type="domain" description="Response regulatory" evidence="6">
    <location>
        <begin position="12"/>
        <end position="128"/>
    </location>
</feature>
<sequence>MSSASAPENQYKILVVDDHPLIRQGLALLIHHEDDLCLCGEAATAAEVLQAVETAPPDLVVVDLMLEEGSGLDLIRTLHHRLPGLPILVISMNDEQLYAERVLRLGARGYVMKRELTHQVLNAIRQVLSGGLAFSENILVTLGEHSPQASPGGKPANFARLSDRELEITEYLRQGYSRRQTAAALNIEVSAIDAYCTTILRKLHLEDVTELVRYPLNPAFPEPGGTDQTPAASRFRFEAYLLDTARRELWHQGKVVPLEPKVYQVLVYLVQHADRIVTREELLDNIWSGIHVQDAVVSRCIREVRAALGDTHTRQQMILTRPRQGYRFVAPITEVHD</sequence>
<dbReference type="InterPro" id="IPR036388">
    <property type="entry name" value="WH-like_DNA-bd_sf"/>
</dbReference>
<dbReference type="SMART" id="SM00421">
    <property type="entry name" value="HTH_LUXR"/>
    <property type="match status" value="1"/>
</dbReference>
<dbReference type="InterPro" id="IPR016032">
    <property type="entry name" value="Sig_transdc_resp-reg_C-effctor"/>
</dbReference>
<dbReference type="GO" id="GO:0006355">
    <property type="term" value="P:regulation of DNA-templated transcription"/>
    <property type="evidence" value="ECO:0007669"/>
    <property type="project" value="InterPro"/>
</dbReference>
<dbReference type="PROSITE" id="PS50110">
    <property type="entry name" value="RESPONSE_REGULATORY"/>
    <property type="match status" value="1"/>
</dbReference>
<keyword evidence="1 3" id="KW-0597">Phosphoprotein</keyword>
<dbReference type="GO" id="GO:0003677">
    <property type="term" value="F:DNA binding"/>
    <property type="evidence" value="ECO:0007669"/>
    <property type="project" value="UniProtKB-UniRule"/>
</dbReference>
<dbReference type="Pfam" id="PF00072">
    <property type="entry name" value="Response_reg"/>
    <property type="match status" value="1"/>
</dbReference>
<dbReference type="PANTHER" id="PTHR43214">
    <property type="entry name" value="TWO-COMPONENT RESPONSE REGULATOR"/>
    <property type="match status" value="1"/>
</dbReference>